<proteinExistence type="predicted"/>
<evidence type="ECO:0000256" key="1">
    <source>
        <dbReference type="SAM" id="MobiDB-lite"/>
    </source>
</evidence>
<feature type="non-terminal residue" evidence="2">
    <location>
        <position position="251"/>
    </location>
</feature>
<dbReference type="EMBL" id="CADCUX010000681">
    <property type="protein sequence ID" value="CAA9439538.1"/>
    <property type="molecule type" value="Genomic_DNA"/>
</dbReference>
<feature type="compositionally biased region" description="Basic residues" evidence="1">
    <location>
        <begin position="43"/>
        <end position="56"/>
    </location>
</feature>
<feature type="compositionally biased region" description="Low complexity" evidence="1">
    <location>
        <begin position="138"/>
        <end position="148"/>
    </location>
</feature>
<evidence type="ECO:0000313" key="2">
    <source>
        <dbReference type="EMBL" id="CAA9439538.1"/>
    </source>
</evidence>
<feature type="compositionally biased region" description="Basic and acidic residues" evidence="1">
    <location>
        <begin position="216"/>
        <end position="227"/>
    </location>
</feature>
<accession>A0A6J4QAP5</accession>
<feature type="non-terminal residue" evidence="2">
    <location>
        <position position="1"/>
    </location>
</feature>
<gene>
    <name evidence="2" type="ORF">AVDCRST_MAG51-3152</name>
</gene>
<protein>
    <submittedName>
        <fullName evidence="2">ABC transporter, substrate-binding protein (Cluster 7, di-/tri-carboxylate)</fullName>
    </submittedName>
</protein>
<sequence length="251" mass="27017">RRHAAGPAAADHAARRLHARADPAGRLPPAVHDQDQLGPGQGHRVHPQRHRLCVRHRGADRQPDQDLGRLRGVRQGESRQAELRLHRHADQPAPDHRADRAEAGPAAEPHPLQGQRRAGGGDHRRSHHGRGGFHRLRAAGAVWQAAGAEHLGREAPGEIPGRADPQGARPGHRAELTVRHRRTARHAAGHRRQAARGLQEGDGGAQLRAGPGPLRHGADVHEPDPVHQVRPGHLRHREGAGGEAGAGQAEL</sequence>
<reference evidence="2" key="1">
    <citation type="submission" date="2020-02" db="EMBL/GenBank/DDBJ databases">
        <authorList>
            <person name="Meier V. D."/>
        </authorList>
    </citation>
    <scope>NUCLEOTIDE SEQUENCE</scope>
    <source>
        <strain evidence="2">AVDCRST_MAG51</strain>
    </source>
</reference>
<feature type="compositionally biased region" description="Basic and acidic residues" evidence="1">
    <location>
        <begin position="57"/>
        <end position="102"/>
    </location>
</feature>
<feature type="compositionally biased region" description="Basic residues" evidence="1">
    <location>
        <begin position="179"/>
        <end position="194"/>
    </location>
</feature>
<organism evidence="2">
    <name type="scientific">uncultured Ramlibacter sp</name>
    <dbReference type="NCBI Taxonomy" id="260755"/>
    <lineage>
        <taxon>Bacteria</taxon>
        <taxon>Pseudomonadati</taxon>
        <taxon>Pseudomonadota</taxon>
        <taxon>Betaproteobacteria</taxon>
        <taxon>Burkholderiales</taxon>
        <taxon>Comamonadaceae</taxon>
        <taxon>Ramlibacter</taxon>
        <taxon>environmental samples</taxon>
    </lineage>
</organism>
<dbReference type="AlphaFoldDB" id="A0A6J4QAP5"/>
<name>A0A6J4QAP5_9BURK</name>
<feature type="compositionally biased region" description="Low complexity" evidence="1">
    <location>
        <begin position="1"/>
        <end position="11"/>
    </location>
</feature>
<feature type="compositionally biased region" description="Basic residues" evidence="1">
    <location>
        <begin position="124"/>
        <end position="137"/>
    </location>
</feature>
<feature type="region of interest" description="Disordered" evidence="1">
    <location>
        <begin position="1"/>
        <end position="251"/>
    </location>
</feature>